<keyword evidence="2 6" id="KW-0547">Nucleotide-binding</keyword>
<dbReference type="InterPro" id="IPR024704">
    <property type="entry name" value="SMC"/>
</dbReference>
<dbReference type="InterPro" id="IPR003395">
    <property type="entry name" value="RecF/RecN/SMC_N"/>
</dbReference>
<evidence type="ECO:0000259" key="7">
    <source>
        <dbReference type="SMART" id="SM00968"/>
    </source>
</evidence>
<gene>
    <name evidence="6 8" type="primary">smc</name>
    <name evidence="8" type="ORF">HQ497_04315</name>
</gene>
<dbReference type="InterPro" id="IPR010935">
    <property type="entry name" value="SMC_hinge"/>
</dbReference>
<dbReference type="GO" id="GO:0003677">
    <property type="term" value="F:DNA binding"/>
    <property type="evidence" value="ECO:0007669"/>
    <property type="project" value="UniProtKB-UniRule"/>
</dbReference>
<comment type="similarity">
    <text evidence="6">Belongs to the SMC family.</text>
</comment>
<feature type="coiled-coil region" evidence="6">
    <location>
        <begin position="170"/>
        <end position="238"/>
    </location>
</feature>
<dbReference type="GO" id="GO:0007059">
    <property type="term" value="P:chromosome segregation"/>
    <property type="evidence" value="ECO:0007669"/>
    <property type="project" value="UniProtKB-UniRule"/>
</dbReference>
<dbReference type="SUPFAM" id="SSF75553">
    <property type="entry name" value="Smc hinge domain"/>
    <property type="match status" value="1"/>
</dbReference>
<dbReference type="NCBIfam" id="TIGR02168">
    <property type="entry name" value="SMC_prok_B"/>
    <property type="match status" value="1"/>
</dbReference>
<feature type="domain" description="SMC hinge" evidence="7">
    <location>
        <begin position="522"/>
        <end position="624"/>
    </location>
</feature>
<feature type="coiled-coil region" evidence="6">
    <location>
        <begin position="986"/>
        <end position="1013"/>
    </location>
</feature>
<dbReference type="AlphaFoldDB" id="A0A972VY94"/>
<organism evidence="8 9">
    <name type="scientific">SAR86 cluster bacterium</name>
    <dbReference type="NCBI Taxonomy" id="2030880"/>
    <lineage>
        <taxon>Bacteria</taxon>
        <taxon>Pseudomonadati</taxon>
        <taxon>Pseudomonadota</taxon>
        <taxon>Gammaproteobacteria</taxon>
        <taxon>SAR86 cluster</taxon>
    </lineage>
</organism>
<dbReference type="Proteomes" id="UP000754644">
    <property type="component" value="Unassembled WGS sequence"/>
</dbReference>
<comment type="subunit">
    <text evidence="6">Homodimer.</text>
</comment>
<dbReference type="InterPro" id="IPR011890">
    <property type="entry name" value="SMC_prok"/>
</dbReference>
<dbReference type="InterPro" id="IPR036277">
    <property type="entry name" value="SMC_hinge_sf"/>
</dbReference>
<name>A0A972VY94_9GAMM</name>
<evidence type="ECO:0000256" key="1">
    <source>
        <dbReference type="ARBA" id="ARBA00022490"/>
    </source>
</evidence>
<evidence type="ECO:0000313" key="8">
    <source>
        <dbReference type="EMBL" id="NQV64570.1"/>
    </source>
</evidence>
<dbReference type="PIRSF" id="PIRSF005719">
    <property type="entry name" value="SMC"/>
    <property type="match status" value="1"/>
</dbReference>
<dbReference type="EMBL" id="JABMOJ010000156">
    <property type="protein sequence ID" value="NQV64570.1"/>
    <property type="molecule type" value="Genomic_DNA"/>
</dbReference>
<sequence>MRLQAIKLAGFKSFVDPTTVPFRSNLCAVVGPNGCGKSNIIDAVRWVMGESSAKTLRGESMADVIFNGSTTRKPVGQANIELIFDNTEGGLSGEYTAYSEISIKRQVTRDGQSNYYLNGQKCRRKDITDIFLGTGMGPRSYSIIEQGMISNLIEARPEELRVYIEEAAGISKYKERRRETERRISHTRDNLDRLSDLRDELGRQLHHLERQARAAERYTELKQEEREIKSQLQALKWRTISADAQVKEASINRLQIAQDASIADLRRIDAEVEEKRQVLIALSDETNEIQKRFYDIGTEIARIEDSIQFQNERNQQRNKDLEEVSENWYKIRADIDADQRKLGELRHELAQTEPQQEQVRETEEVSGLQLTDAEQGMQAWQQSWETFNQGAAQAQNKAQVQQSKMGSLEQSTERLNRRLVALKADLGRLQEQRMVEEEVGPLQSMLETQEEQIGRVEEEVRSLVARIESQREENQNVTTLLDEKRSRLQSHRGRFASLEALQQAALGQQDDAEVSWLERHSLKANGRLGERIDVEDPWSNAAETVLGDYLQAVCVDGVDVVAQLLGDFDKGSLSFISNVGNAAVFNGRISAETLLSKITSATDLTDILAGVYVAADLPAALMLRTQLQAGESVITADGLWLGQQWLRVSKDRDSTAGVLKRQAELKILVEQIEMLEHEVSSLTDSLESGVASLQLAERDREVEQNRLVQLQRSFSETRAQLGAKKLQVDQVKADLQRTTAEIEADTEHVEEDEQNLKDARDILQEALDQMEHDTQQRAVLQQTRHECQQALENARSKAREHRDASHQLALKIQSLSSAVVSTEQAMTRLQEQQLIFAERKKALEASLSESEEPQVLLKQELEIQLEKRLEVENALTLARQRITAGEYSIRELEQQRGRVDETIEQVRASLDQVRMDWQGLEVRRATIGEQLVADKQDLDALLANLPEAANEAEWEESMIRVGNRIQRLGAINLAAIDEYKVQSERKQYLDAQNEDLEKALHTLETAIRKIDVETRTRFKETFDKVNSRLQQLFPKVFGGGHAYLEMTGDDLLDTGVGLMARPPGKRNSSIHLLSGGEKALTAIALVFSIFSLNPAPFCMLDEVDAPLDDANVVRYSNLVKEMSKTVQFIYITHNKIAMEMAEQLMGVTMHEPGVSRMVSVDVDEAVALAAV</sequence>
<evidence type="ECO:0000313" key="9">
    <source>
        <dbReference type="Proteomes" id="UP000754644"/>
    </source>
</evidence>
<keyword evidence="3 6" id="KW-0067">ATP-binding</keyword>
<protein>
    <recommendedName>
        <fullName evidence="6">Chromosome partition protein Smc</fullName>
    </recommendedName>
</protein>
<dbReference type="GO" id="GO:0005524">
    <property type="term" value="F:ATP binding"/>
    <property type="evidence" value="ECO:0007669"/>
    <property type="project" value="UniProtKB-UniRule"/>
</dbReference>
<dbReference type="PANTHER" id="PTHR43977">
    <property type="entry name" value="STRUCTURAL MAINTENANCE OF CHROMOSOMES PROTEIN 3"/>
    <property type="match status" value="1"/>
</dbReference>
<dbReference type="InterPro" id="IPR027417">
    <property type="entry name" value="P-loop_NTPase"/>
</dbReference>
<dbReference type="GO" id="GO:0030261">
    <property type="term" value="P:chromosome condensation"/>
    <property type="evidence" value="ECO:0007669"/>
    <property type="project" value="InterPro"/>
</dbReference>
<dbReference type="Pfam" id="PF06470">
    <property type="entry name" value="SMC_hinge"/>
    <property type="match status" value="1"/>
</dbReference>
<comment type="function">
    <text evidence="6">Required for chromosome condensation and partitioning.</text>
</comment>
<feature type="coiled-coil region" evidence="6">
    <location>
        <begin position="391"/>
        <end position="487"/>
    </location>
</feature>
<dbReference type="GO" id="GO:0006260">
    <property type="term" value="P:DNA replication"/>
    <property type="evidence" value="ECO:0007669"/>
    <property type="project" value="UniProtKB-UniRule"/>
</dbReference>
<dbReference type="GO" id="GO:0005737">
    <property type="term" value="C:cytoplasm"/>
    <property type="evidence" value="ECO:0007669"/>
    <property type="project" value="UniProtKB-SubCell"/>
</dbReference>
<keyword evidence="5 6" id="KW-0238">DNA-binding</keyword>
<dbReference type="SMART" id="SM00968">
    <property type="entry name" value="SMC_hinge"/>
    <property type="match status" value="1"/>
</dbReference>
<evidence type="ECO:0000256" key="2">
    <source>
        <dbReference type="ARBA" id="ARBA00022741"/>
    </source>
</evidence>
<dbReference type="Gene3D" id="3.40.50.300">
    <property type="entry name" value="P-loop containing nucleotide triphosphate hydrolases"/>
    <property type="match status" value="2"/>
</dbReference>
<proteinExistence type="inferred from homology"/>
<comment type="domain">
    <text evidence="6">Contains large globular domains required for ATP hydrolysis at each terminus and a third globular domain forming a flexible hinge near the middle of the molecule. These domains are separated by coiled-coil structures.</text>
</comment>
<accession>A0A972VY94</accession>
<dbReference type="GO" id="GO:0007062">
    <property type="term" value="P:sister chromatid cohesion"/>
    <property type="evidence" value="ECO:0007669"/>
    <property type="project" value="InterPro"/>
</dbReference>
<dbReference type="SUPFAM" id="SSF52540">
    <property type="entry name" value="P-loop containing nucleoside triphosphate hydrolases"/>
    <property type="match status" value="1"/>
</dbReference>
<dbReference type="CDD" id="cd03278">
    <property type="entry name" value="ABC_SMC_barmotin"/>
    <property type="match status" value="1"/>
</dbReference>
<evidence type="ECO:0000256" key="3">
    <source>
        <dbReference type="ARBA" id="ARBA00022840"/>
    </source>
</evidence>
<dbReference type="GO" id="GO:0005694">
    <property type="term" value="C:chromosome"/>
    <property type="evidence" value="ECO:0007669"/>
    <property type="project" value="InterPro"/>
</dbReference>
<feature type="coiled-coil region" evidence="6">
    <location>
        <begin position="658"/>
        <end position="832"/>
    </location>
</feature>
<feature type="binding site" evidence="6">
    <location>
        <begin position="32"/>
        <end position="39"/>
    </location>
    <ligand>
        <name>ATP</name>
        <dbReference type="ChEBI" id="CHEBI:30616"/>
    </ligand>
</feature>
<evidence type="ECO:0000256" key="5">
    <source>
        <dbReference type="ARBA" id="ARBA00023125"/>
    </source>
</evidence>
<evidence type="ECO:0000256" key="6">
    <source>
        <dbReference type="HAMAP-Rule" id="MF_01894"/>
    </source>
</evidence>
<comment type="subcellular location">
    <subcellularLocation>
        <location evidence="6">Cytoplasm</location>
    </subcellularLocation>
</comment>
<keyword evidence="1 6" id="KW-0963">Cytoplasm</keyword>
<reference evidence="8" key="1">
    <citation type="submission" date="2020-05" db="EMBL/GenBank/DDBJ databases">
        <title>Sulfur intermediates as new biogeochemical hubs in an aquatic model microbial ecosystem.</title>
        <authorList>
            <person name="Vigneron A."/>
        </authorList>
    </citation>
    <scope>NUCLEOTIDE SEQUENCE</scope>
    <source>
        <strain evidence="8">Bin.250</strain>
    </source>
</reference>
<dbReference type="Pfam" id="PF02463">
    <property type="entry name" value="SMC_N"/>
    <property type="match status" value="1"/>
</dbReference>
<keyword evidence="4 6" id="KW-0175">Coiled coil</keyword>
<evidence type="ECO:0000256" key="4">
    <source>
        <dbReference type="ARBA" id="ARBA00023054"/>
    </source>
</evidence>
<dbReference type="HAMAP" id="MF_01894">
    <property type="entry name" value="Smc_prok"/>
    <property type="match status" value="1"/>
</dbReference>
<feature type="coiled-coil region" evidence="6">
    <location>
        <begin position="265"/>
        <end position="327"/>
    </location>
</feature>
<dbReference type="GO" id="GO:0016887">
    <property type="term" value="F:ATP hydrolysis activity"/>
    <property type="evidence" value="ECO:0007669"/>
    <property type="project" value="InterPro"/>
</dbReference>
<comment type="caution">
    <text evidence="8">The sequence shown here is derived from an EMBL/GenBank/DDBJ whole genome shotgun (WGS) entry which is preliminary data.</text>
</comment>
<dbReference type="SUPFAM" id="SSF57997">
    <property type="entry name" value="Tropomyosin"/>
    <property type="match status" value="1"/>
</dbReference>